<dbReference type="GO" id="GO:0003887">
    <property type="term" value="F:DNA-directed DNA polymerase activity"/>
    <property type="evidence" value="ECO:0007669"/>
    <property type="project" value="UniProtKB-UniRule"/>
</dbReference>
<dbReference type="CDD" id="cd18138">
    <property type="entry name" value="HLD_clamp_pol_III_delta"/>
    <property type="match status" value="1"/>
</dbReference>
<keyword evidence="6" id="KW-0239">DNA-directed DNA polymerase</keyword>
<dbReference type="GO" id="GO:0009360">
    <property type="term" value="C:DNA polymerase III complex"/>
    <property type="evidence" value="ECO:0007669"/>
    <property type="project" value="UniProtKB-UniRule"/>
</dbReference>
<accession>A0A5C6QNS0</accession>
<evidence type="ECO:0000313" key="14">
    <source>
        <dbReference type="Proteomes" id="UP000321525"/>
    </source>
</evidence>
<dbReference type="EC" id="2.7.7.7" evidence="1 9"/>
<feature type="domain" description="DNA polymerase III delta N-terminal" evidence="10">
    <location>
        <begin position="21"/>
        <end position="136"/>
    </location>
</feature>
<dbReference type="EMBL" id="VOLR01000004">
    <property type="protein sequence ID" value="TWX62137.1"/>
    <property type="molecule type" value="Genomic_DNA"/>
</dbReference>
<evidence type="ECO:0000256" key="6">
    <source>
        <dbReference type="ARBA" id="ARBA00022932"/>
    </source>
</evidence>
<keyword evidence="4 13" id="KW-0548">Nucleotidyltransferase</keyword>
<gene>
    <name evidence="13" type="primary">holA</name>
    <name evidence="12" type="ORF">ESZ26_03980</name>
    <name evidence="13" type="ORF">ESZ27_03235</name>
</gene>
<reference evidence="13 15" key="1">
    <citation type="submission" date="2019-07" db="EMBL/GenBank/DDBJ databases">
        <title>Genomes of sea-ice associated Colwellia species.</title>
        <authorList>
            <person name="Bowman J.P."/>
        </authorList>
    </citation>
    <scope>NUCLEOTIDE SEQUENCE [LARGE SCALE GENOMIC DNA]</scope>
    <source>
        <strain evidence="12 14">ACAM 607</strain>
        <strain evidence="13 15">IC036</strain>
    </source>
</reference>
<name>A0A5C6QNS0_9GAMM</name>
<evidence type="ECO:0000256" key="5">
    <source>
        <dbReference type="ARBA" id="ARBA00022705"/>
    </source>
</evidence>
<evidence type="ECO:0000313" key="12">
    <source>
        <dbReference type="EMBL" id="TWX62137.1"/>
    </source>
</evidence>
<dbReference type="PANTHER" id="PTHR34388:SF1">
    <property type="entry name" value="DNA POLYMERASE III SUBUNIT DELTA"/>
    <property type="match status" value="1"/>
</dbReference>
<dbReference type="Gene3D" id="1.20.272.10">
    <property type="match status" value="1"/>
</dbReference>
<evidence type="ECO:0000256" key="4">
    <source>
        <dbReference type="ARBA" id="ARBA00022695"/>
    </source>
</evidence>
<dbReference type="OrthoDB" id="9770982at2"/>
<dbReference type="NCBIfam" id="TIGR01128">
    <property type="entry name" value="holA"/>
    <property type="match status" value="1"/>
</dbReference>
<proteinExistence type="inferred from homology"/>
<dbReference type="Proteomes" id="UP000321525">
    <property type="component" value="Unassembled WGS sequence"/>
</dbReference>
<dbReference type="PANTHER" id="PTHR34388">
    <property type="entry name" value="DNA POLYMERASE III SUBUNIT DELTA"/>
    <property type="match status" value="1"/>
</dbReference>
<dbReference type="Proteomes" id="UP000321917">
    <property type="component" value="Unassembled WGS sequence"/>
</dbReference>
<feature type="domain" description="DNA polymerase III subunit delta C-terminal" evidence="11">
    <location>
        <begin position="213"/>
        <end position="314"/>
    </location>
</feature>
<evidence type="ECO:0000313" key="13">
    <source>
        <dbReference type="EMBL" id="TWX70539.1"/>
    </source>
</evidence>
<protein>
    <recommendedName>
        <fullName evidence="2 9">DNA polymerase III subunit delta</fullName>
        <ecNumber evidence="1 9">2.7.7.7</ecNumber>
    </recommendedName>
</protein>
<evidence type="ECO:0000259" key="11">
    <source>
        <dbReference type="Pfam" id="PF14840"/>
    </source>
</evidence>
<dbReference type="SUPFAM" id="SSF52540">
    <property type="entry name" value="P-loop containing nucleoside triphosphate hydrolases"/>
    <property type="match status" value="1"/>
</dbReference>
<evidence type="ECO:0000256" key="7">
    <source>
        <dbReference type="ARBA" id="ARBA00034754"/>
    </source>
</evidence>
<keyword evidence="14" id="KW-1185">Reference proteome</keyword>
<dbReference type="Gene3D" id="1.10.8.60">
    <property type="match status" value="1"/>
</dbReference>
<evidence type="ECO:0000313" key="15">
    <source>
        <dbReference type="Proteomes" id="UP000321917"/>
    </source>
</evidence>
<dbReference type="InterPro" id="IPR032780">
    <property type="entry name" value="DNA_pol3_delt_C"/>
</dbReference>
<dbReference type="GO" id="GO:0006261">
    <property type="term" value="P:DNA-templated DNA replication"/>
    <property type="evidence" value="ECO:0007669"/>
    <property type="project" value="TreeGrafter"/>
</dbReference>
<dbReference type="EMBL" id="VOLQ01000004">
    <property type="protein sequence ID" value="TWX70539.1"/>
    <property type="molecule type" value="Genomic_DNA"/>
</dbReference>
<comment type="caution">
    <text evidence="13">The sequence shown here is derived from an EMBL/GenBank/DDBJ whole genome shotgun (WGS) entry which is preliminary data.</text>
</comment>
<comment type="catalytic activity">
    <reaction evidence="8">
        <text>DNA(n) + a 2'-deoxyribonucleoside 5'-triphosphate = DNA(n+1) + diphosphate</text>
        <dbReference type="Rhea" id="RHEA:22508"/>
        <dbReference type="Rhea" id="RHEA-COMP:17339"/>
        <dbReference type="Rhea" id="RHEA-COMP:17340"/>
        <dbReference type="ChEBI" id="CHEBI:33019"/>
        <dbReference type="ChEBI" id="CHEBI:61560"/>
        <dbReference type="ChEBI" id="CHEBI:173112"/>
        <dbReference type="EC" id="2.7.7.7"/>
    </reaction>
</comment>
<evidence type="ECO:0000256" key="2">
    <source>
        <dbReference type="ARBA" id="ARBA00017703"/>
    </source>
</evidence>
<dbReference type="Pfam" id="PF14840">
    <property type="entry name" value="DNA_pol3_delt_C"/>
    <property type="match status" value="1"/>
</dbReference>
<dbReference type="InterPro" id="IPR010372">
    <property type="entry name" value="DNA_pol3_delta_N"/>
</dbReference>
<evidence type="ECO:0000259" key="10">
    <source>
        <dbReference type="Pfam" id="PF06144"/>
    </source>
</evidence>
<dbReference type="InterPro" id="IPR027417">
    <property type="entry name" value="P-loop_NTPase"/>
</dbReference>
<keyword evidence="3 13" id="KW-0808">Transferase</keyword>
<dbReference type="InterPro" id="IPR005790">
    <property type="entry name" value="DNA_polIII_delta"/>
</dbReference>
<dbReference type="RefSeq" id="WP_146798241.1">
    <property type="nucleotide sequence ID" value="NZ_VOLP01000005.1"/>
</dbReference>
<dbReference type="GO" id="GO:0003677">
    <property type="term" value="F:DNA binding"/>
    <property type="evidence" value="ECO:0007669"/>
    <property type="project" value="InterPro"/>
</dbReference>
<evidence type="ECO:0000256" key="9">
    <source>
        <dbReference type="NCBIfam" id="TIGR01128"/>
    </source>
</evidence>
<sequence>MRIYHNQLSNTLNQGFKPVWLVFGDEPWQKNNSLNTIKQHCQQQGFSEVIRFSADDKFDWNLLVEEYQAMSLFSAQRIIEIELVNGKIADAGSKILLKLSENFHPDVQLIFHGPKIDAAGQKRKWFKSLEQLGCFVPLYDIEGRQLQQWLNQQIKQHKLNIHHDVTPLMIELFEGNLPALEQELQKFSLLFGTQLIIAEDAEKLLIKQAKFNPFQVVDTLLSGDLPKCIAMLDQLQHEGAAIGQLVWFIHKEITQLSTMLEHIEQGESIDSIYKKHRIWDKKKPLYQYALNHITRDNIYQAQARLAQTDLISKTSSDFNPFILLADVCISLYHGQTTKKFNLDYEFG</sequence>
<organism evidence="13 15">
    <name type="scientific">Colwellia hornerae</name>
    <dbReference type="NCBI Taxonomy" id="89402"/>
    <lineage>
        <taxon>Bacteria</taxon>
        <taxon>Pseudomonadati</taxon>
        <taxon>Pseudomonadota</taxon>
        <taxon>Gammaproteobacteria</taxon>
        <taxon>Alteromonadales</taxon>
        <taxon>Colwelliaceae</taxon>
        <taxon>Colwellia</taxon>
    </lineage>
</organism>
<evidence type="ECO:0000256" key="8">
    <source>
        <dbReference type="ARBA" id="ARBA00049244"/>
    </source>
</evidence>
<dbReference type="Gene3D" id="3.40.50.300">
    <property type="entry name" value="P-loop containing nucleotide triphosphate hydrolases"/>
    <property type="match status" value="1"/>
</dbReference>
<dbReference type="SUPFAM" id="SSF48019">
    <property type="entry name" value="post-AAA+ oligomerization domain-like"/>
    <property type="match status" value="1"/>
</dbReference>
<dbReference type="AlphaFoldDB" id="A0A5C6QNS0"/>
<evidence type="ECO:0000256" key="1">
    <source>
        <dbReference type="ARBA" id="ARBA00012417"/>
    </source>
</evidence>
<evidence type="ECO:0000256" key="3">
    <source>
        <dbReference type="ARBA" id="ARBA00022679"/>
    </source>
</evidence>
<comment type="similarity">
    <text evidence="7">Belongs to the DNA polymerase HolA subunit family.</text>
</comment>
<dbReference type="Pfam" id="PF06144">
    <property type="entry name" value="DNA_pol3_delta"/>
    <property type="match status" value="1"/>
</dbReference>
<keyword evidence="5" id="KW-0235">DNA replication</keyword>
<dbReference type="InterPro" id="IPR008921">
    <property type="entry name" value="DNA_pol3_clamp-load_cplx_C"/>
</dbReference>